<dbReference type="GO" id="GO:0005634">
    <property type="term" value="C:nucleus"/>
    <property type="evidence" value="ECO:0007669"/>
    <property type="project" value="UniProtKB-ARBA"/>
</dbReference>
<reference evidence="10" key="1">
    <citation type="submission" date="2021-01" db="EMBL/GenBank/DDBJ databases">
        <authorList>
            <person name="Corre E."/>
            <person name="Pelletier E."/>
            <person name="Niang G."/>
            <person name="Scheremetjew M."/>
            <person name="Finn R."/>
            <person name="Kale V."/>
            <person name="Holt S."/>
            <person name="Cochrane G."/>
            <person name="Meng A."/>
            <person name="Brown T."/>
            <person name="Cohen L."/>
        </authorList>
    </citation>
    <scope>NUCLEOTIDE SEQUENCE</scope>
    <source>
        <strain evidence="10">NIES-2562</strain>
    </source>
</reference>
<dbReference type="InterPro" id="IPR044666">
    <property type="entry name" value="Cyclophilin_A-like"/>
</dbReference>
<evidence type="ECO:0000259" key="9">
    <source>
        <dbReference type="PROSITE" id="PS50072"/>
    </source>
</evidence>
<feature type="repeat" description="WD" evidence="7">
    <location>
        <begin position="193"/>
        <end position="225"/>
    </location>
</feature>
<dbReference type="EMBL" id="HBIB01034642">
    <property type="protein sequence ID" value="CAE0260163.1"/>
    <property type="molecule type" value="Transcribed_RNA"/>
</dbReference>
<dbReference type="PROSITE" id="PS50082">
    <property type="entry name" value="WD_REPEATS_2"/>
    <property type="match status" value="2"/>
</dbReference>
<dbReference type="AlphaFoldDB" id="A0A7S3DKL9"/>
<dbReference type="PANTHER" id="PTHR45625:SF4">
    <property type="entry name" value="PEPTIDYLPROLYL ISOMERASE DOMAIN AND WD REPEAT-CONTAINING PROTEIN 1"/>
    <property type="match status" value="1"/>
</dbReference>
<dbReference type="InterPro" id="IPR020892">
    <property type="entry name" value="Cyclophilin-type_PPIase_CS"/>
</dbReference>
<keyword evidence="6" id="KW-0413">Isomerase</keyword>
<evidence type="ECO:0000256" key="3">
    <source>
        <dbReference type="ARBA" id="ARBA00022574"/>
    </source>
</evidence>
<feature type="compositionally biased region" description="Basic and acidic residues" evidence="8">
    <location>
        <begin position="1"/>
        <end position="20"/>
    </location>
</feature>
<dbReference type="InterPro" id="IPR036322">
    <property type="entry name" value="WD40_repeat_dom_sf"/>
</dbReference>
<dbReference type="SMART" id="SM00320">
    <property type="entry name" value="WD40"/>
    <property type="match status" value="4"/>
</dbReference>
<evidence type="ECO:0000256" key="8">
    <source>
        <dbReference type="SAM" id="MobiDB-lite"/>
    </source>
</evidence>
<dbReference type="PANTHER" id="PTHR45625">
    <property type="entry name" value="PEPTIDYL-PROLYL CIS-TRANS ISOMERASE-RELATED"/>
    <property type="match status" value="1"/>
</dbReference>
<evidence type="ECO:0000256" key="7">
    <source>
        <dbReference type="PROSITE-ProRule" id="PRU00221"/>
    </source>
</evidence>
<evidence type="ECO:0000256" key="1">
    <source>
        <dbReference type="ARBA" id="ARBA00000971"/>
    </source>
</evidence>
<dbReference type="GO" id="GO:0003755">
    <property type="term" value="F:peptidyl-prolyl cis-trans isomerase activity"/>
    <property type="evidence" value="ECO:0007669"/>
    <property type="project" value="UniProtKB-KW"/>
</dbReference>
<evidence type="ECO:0000256" key="4">
    <source>
        <dbReference type="ARBA" id="ARBA00022737"/>
    </source>
</evidence>
<dbReference type="Gene3D" id="2.130.10.10">
    <property type="entry name" value="YVTN repeat-like/Quinoprotein amine dehydrogenase"/>
    <property type="match status" value="1"/>
</dbReference>
<name>A0A7S3DKL9_9EUKA</name>
<dbReference type="InterPro" id="IPR029000">
    <property type="entry name" value="Cyclophilin-like_dom_sf"/>
</dbReference>
<proteinExistence type="predicted"/>
<dbReference type="GO" id="GO:0006457">
    <property type="term" value="P:protein folding"/>
    <property type="evidence" value="ECO:0007669"/>
    <property type="project" value="InterPro"/>
</dbReference>
<dbReference type="EC" id="5.2.1.8" evidence="2"/>
<evidence type="ECO:0000313" key="10">
    <source>
        <dbReference type="EMBL" id="CAE0260163.1"/>
    </source>
</evidence>
<protein>
    <recommendedName>
        <fullName evidence="2">peptidylprolyl isomerase</fullName>
        <ecNumber evidence="2">5.2.1.8</ecNumber>
    </recommendedName>
</protein>
<keyword evidence="3 7" id="KW-0853">WD repeat</keyword>
<dbReference type="SUPFAM" id="SSF50891">
    <property type="entry name" value="Cyclophilin-like"/>
    <property type="match status" value="1"/>
</dbReference>
<dbReference type="PROSITE" id="PS50072">
    <property type="entry name" value="CSA_PPIASE_2"/>
    <property type="match status" value="1"/>
</dbReference>
<gene>
    <name evidence="10" type="ORF">PBIL07802_LOCUS22442</name>
</gene>
<feature type="repeat" description="WD" evidence="7">
    <location>
        <begin position="105"/>
        <end position="146"/>
    </location>
</feature>
<dbReference type="PROSITE" id="PS00170">
    <property type="entry name" value="CSA_PPIASE_1"/>
    <property type="match status" value="1"/>
</dbReference>
<comment type="catalytic activity">
    <reaction evidence="1">
        <text>[protein]-peptidylproline (omega=180) = [protein]-peptidylproline (omega=0)</text>
        <dbReference type="Rhea" id="RHEA:16237"/>
        <dbReference type="Rhea" id="RHEA-COMP:10747"/>
        <dbReference type="Rhea" id="RHEA-COMP:10748"/>
        <dbReference type="ChEBI" id="CHEBI:83833"/>
        <dbReference type="ChEBI" id="CHEBI:83834"/>
        <dbReference type="EC" id="5.2.1.8"/>
    </reaction>
</comment>
<keyword evidence="5" id="KW-0697">Rotamase</keyword>
<dbReference type="InterPro" id="IPR015943">
    <property type="entry name" value="WD40/YVTN_repeat-like_dom_sf"/>
</dbReference>
<dbReference type="PRINTS" id="PR00153">
    <property type="entry name" value="CSAPPISMRASE"/>
</dbReference>
<feature type="domain" description="PPIase cyclophilin-type" evidence="9">
    <location>
        <begin position="464"/>
        <end position="618"/>
    </location>
</feature>
<feature type="region of interest" description="Disordered" evidence="8">
    <location>
        <begin position="1"/>
        <end position="38"/>
    </location>
</feature>
<sequence>MAAAESEKLTQEGKRERCGADCDSDSDDDFGPSLPPTKRKKTLKFERLYLSQLPSAKMYEKSYMHRKELSHVLVTATDFVVTASEDGVIKFWKKLPIGIEFVKVFKAHLKRISGLAASLDGTLLSSISQDRTLKFFDVSTFDMVNMIRLEYEPCVVEWITPANSPRPLVVVGRADSSQMHVFSYQDGKEIACINVHRNPVTHIKFNAQLNLVISIDDNGMIEYWNPAHPKGTIPEESALRFRFKSETDLFELKKSKCHCNSLELSHQGDKFVVVGSDDFIRIFSCYSGKLLRKYDESIAVQSALQKQEDSLYKLESIDFGRRMATEKELRQDQSTVPSNAIFDESGNFLIYSTIFGIKILNTYSNSVARLLAKVENTERFTKIALYQGKSKGIVGAQRPENQKEIDIDPTLFCIAFKKQRLYLLSNREPEETDESSGGGRDVFNEKPSREDILAAQEQHAGKKFPSCVTLHTTMGDIFLRLFPKECPRTIENFTTLCSRGYYDSVVFHRVIKGFMVQTGDPNGDGTGGTSIWGKEFEDEFHRNLKHDRPFTVSMANAGANTNGSQFFITTAPCPWLDNKHTVFGRVEKGRDVVSQIESVKTDKHDRPLSKIKIVSCSLHDDA</sequence>
<dbReference type="InterPro" id="IPR001680">
    <property type="entry name" value="WD40_rpt"/>
</dbReference>
<evidence type="ECO:0000256" key="5">
    <source>
        <dbReference type="ARBA" id="ARBA00023110"/>
    </source>
</evidence>
<accession>A0A7S3DKL9</accession>
<dbReference type="InterPro" id="IPR002130">
    <property type="entry name" value="Cyclophilin-type_PPIase_dom"/>
</dbReference>
<evidence type="ECO:0000256" key="2">
    <source>
        <dbReference type="ARBA" id="ARBA00013194"/>
    </source>
</evidence>
<dbReference type="SUPFAM" id="SSF50978">
    <property type="entry name" value="WD40 repeat-like"/>
    <property type="match status" value="1"/>
</dbReference>
<dbReference type="FunFam" id="2.40.100.10:FF:000003">
    <property type="entry name" value="Peptidylprolyl isomerase domain and WD repeat-containing 1"/>
    <property type="match status" value="1"/>
</dbReference>
<dbReference type="Pfam" id="PF00400">
    <property type="entry name" value="WD40"/>
    <property type="match status" value="1"/>
</dbReference>
<dbReference type="CDD" id="cd01927">
    <property type="entry name" value="cyclophilin_WD40"/>
    <property type="match status" value="1"/>
</dbReference>
<keyword evidence="4" id="KW-0677">Repeat</keyword>
<organism evidence="10">
    <name type="scientific">Palpitomonas bilix</name>
    <dbReference type="NCBI Taxonomy" id="652834"/>
    <lineage>
        <taxon>Eukaryota</taxon>
        <taxon>Eukaryota incertae sedis</taxon>
    </lineage>
</organism>
<dbReference type="Pfam" id="PF00160">
    <property type="entry name" value="Pro_isomerase"/>
    <property type="match status" value="1"/>
</dbReference>
<dbReference type="Gene3D" id="2.40.100.10">
    <property type="entry name" value="Cyclophilin-like"/>
    <property type="match status" value="1"/>
</dbReference>
<evidence type="ECO:0000256" key="6">
    <source>
        <dbReference type="ARBA" id="ARBA00023235"/>
    </source>
</evidence>